<evidence type="ECO:0000259" key="3">
    <source>
        <dbReference type="PROSITE" id="PS50102"/>
    </source>
</evidence>
<dbReference type="InterPro" id="IPR000504">
    <property type="entry name" value="RRM_dom"/>
</dbReference>
<dbReference type="InterPro" id="IPR025742">
    <property type="entry name" value="CSTF2_hinge"/>
</dbReference>
<dbReference type="Proteomes" id="UP001497383">
    <property type="component" value="Chromosome 2"/>
</dbReference>
<proteinExistence type="predicted"/>
<evidence type="ECO:0000313" key="4">
    <source>
        <dbReference type="EMBL" id="CAK9437554.1"/>
    </source>
</evidence>
<keyword evidence="1" id="KW-0694">RNA-binding</keyword>
<evidence type="ECO:0000256" key="2">
    <source>
        <dbReference type="SAM" id="MobiDB-lite"/>
    </source>
</evidence>
<dbReference type="PANTHER" id="PTHR45735">
    <property type="entry name" value="CLEAVAGE STIMULATION FACTOR SUBUNIT 2"/>
    <property type="match status" value="1"/>
</dbReference>
<dbReference type="InterPro" id="IPR012677">
    <property type="entry name" value="Nucleotide-bd_a/b_plait_sf"/>
</dbReference>
<dbReference type="Gene3D" id="1.25.40.630">
    <property type="match status" value="1"/>
</dbReference>
<dbReference type="PROSITE" id="PS50102">
    <property type="entry name" value="RRM"/>
    <property type="match status" value="1"/>
</dbReference>
<feature type="region of interest" description="Disordered" evidence="2">
    <location>
        <begin position="147"/>
        <end position="173"/>
    </location>
</feature>
<dbReference type="EMBL" id="OZ022406">
    <property type="protein sequence ID" value="CAK9437554.1"/>
    <property type="molecule type" value="Genomic_DNA"/>
</dbReference>
<dbReference type="GeneID" id="92207128"/>
<accession>A0ABP0ZHR9</accession>
<reference evidence="4 5" key="1">
    <citation type="submission" date="2024-03" db="EMBL/GenBank/DDBJ databases">
        <authorList>
            <person name="Brejova B."/>
        </authorList>
    </citation>
    <scope>NUCLEOTIDE SEQUENCE [LARGE SCALE GENOMIC DNA]</scope>
    <source>
        <strain evidence="4 5">CBS 14171</strain>
    </source>
</reference>
<dbReference type="SUPFAM" id="SSF54928">
    <property type="entry name" value="RNA-binding domain, RBD"/>
    <property type="match status" value="1"/>
</dbReference>
<evidence type="ECO:0000313" key="5">
    <source>
        <dbReference type="Proteomes" id="UP001497383"/>
    </source>
</evidence>
<dbReference type="InterPro" id="IPR035979">
    <property type="entry name" value="RBD_domain_sf"/>
</dbReference>
<dbReference type="PANTHER" id="PTHR45735:SF2">
    <property type="entry name" value="CLEAVAGE STIMULATION FACTOR SUBUNIT 2"/>
    <property type="match status" value="1"/>
</dbReference>
<sequence length="390" mass="42976">MMIALSLRDLHNAHEVAVQRDPQPSHRRSITTAMPPKSINSSILYVGLIPFDWDEETVKSVVFGSGNIVDVRLGFDYEGKNKGFCFVEYQTTRDAQRAAPLLSSILIYQPNGSSKKLKIEGSKEGHRSSAAEVKRLMNISRTKLPSNVRLPPEMVSGNGRLSSPMPHTPQQQQQRMMTPPQQMGVGPNQQMPTRLTQASRNLPQAAHLPFAKSDKINENLSKLTPPEMIEVLSNVKNFTMSDPGRAQMILQSNPELAIAAAQALLLMGFVDSEVITEAGKSTPQPQSQTLYNQQQPPPPPPQQQAGSYYNGGYGQQYPPQPTQVPTGPGAGSRYPNLPVVAQQRLSSFPPAQADLYAKYLSMTPDEFLGLAEQAKIQIQVIREQFGLPRL</sequence>
<keyword evidence="5" id="KW-1185">Reference proteome</keyword>
<feature type="region of interest" description="Disordered" evidence="2">
    <location>
        <begin position="278"/>
        <end position="336"/>
    </location>
</feature>
<feature type="domain" description="RRM" evidence="3">
    <location>
        <begin position="42"/>
        <end position="124"/>
    </location>
</feature>
<organism evidence="4 5">
    <name type="scientific">Lodderomyces beijingensis</name>
    <dbReference type="NCBI Taxonomy" id="1775926"/>
    <lineage>
        <taxon>Eukaryota</taxon>
        <taxon>Fungi</taxon>
        <taxon>Dikarya</taxon>
        <taxon>Ascomycota</taxon>
        <taxon>Saccharomycotina</taxon>
        <taxon>Pichiomycetes</taxon>
        <taxon>Debaryomycetaceae</taxon>
        <taxon>Candida/Lodderomyces clade</taxon>
        <taxon>Lodderomyces</taxon>
    </lineage>
</organism>
<dbReference type="CDD" id="cd00590">
    <property type="entry name" value="RRM_SF"/>
    <property type="match status" value="1"/>
</dbReference>
<dbReference type="Gene3D" id="3.30.70.330">
    <property type="match status" value="1"/>
</dbReference>
<gene>
    <name evidence="4" type="ORF">LODBEIA_P19320</name>
</gene>
<name>A0ABP0ZHR9_9ASCO</name>
<protein>
    <recommendedName>
        <fullName evidence="3">RRM domain-containing protein</fullName>
    </recommendedName>
</protein>
<dbReference type="Pfam" id="PF00076">
    <property type="entry name" value="RRM_1"/>
    <property type="match status" value="1"/>
</dbReference>
<dbReference type="SMART" id="SM00360">
    <property type="entry name" value="RRM"/>
    <property type="match status" value="1"/>
</dbReference>
<dbReference type="RefSeq" id="XP_066828870.1">
    <property type="nucleotide sequence ID" value="XM_066971875.1"/>
</dbReference>
<feature type="compositionally biased region" description="Polar residues" evidence="2">
    <location>
        <begin position="279"/>
        <end position="292"/>
    </location>
</feature>
<dbReference type="Pfam" id="PF14327">
    <property type="entry name" value="CSTF2_hinge"/>
    <property type="match status" value="1"/>
</dbReference>
<feature type="compositionally biased region" description="Low complexity" evidence="2">
    <location>
        <begin position="164"/>
        <end position="173"/>
    </location>
</feature>
<evidence type="ECO:0000256" key="1">
    <source>
        <dbReference type="PROSITE-ProRule" id="PRU00176"/>
    </source>
</evidence>